<proteinExistence type="predicted"/>
<keyword evidence="2" id="KW-1185">Reference proteome</keyword>
<dbReference type="AlphaFoldDB" id="G6EFJ3"/>
<dbReference type="STRING" id="1088721.JI59_04375"/>
<comment type="caution">
    <text evidence="1">The sequence shown here is derived from an EMBL/GenBank/DDBJ whole genome shotgun (WGS) entry which is preliminary data.</text>
</comment>
<dbReference type="InterPro" id="IPR009225">
    <property type="entry name" value="Phage_head_completion_GpL"/>
</dbReference>
<evidence type="ECO:0000313" key="2">
    <source>
        <dbReference type="Proteomes" id="UP000004030"/>
    </source>
</evidence>
<protein>
    <submittedName>
        <fullName evidence="1">Uncharacterized protein</fullName>
    </submittedName>
</protein>
<dbReference type="PATRIC" id="fig|1088721.3.peg.3071"/>
<evidence type="ECO:0000313" key="1">
    <source>
        <dbReference type="EMBL" id="EHJ59941.1"/>
    </source>
</evidence>
<dbReference type="Proteomes" id="UP000004030">
    <property type="component" value="Unassembled WGS sequence"/>
</dbReference>
<sequence>MKGNPQKEIEMAFLALPPDPASPEGFSVEGDGWFPAIDCNKMRDALRIGEMVTNARLVEAIKGGQLTIDRELADWRTAREDEGAADLTEVEPTRMIGGDHRLSLLYIRAVRFAAAAELAELHRDLTATQDGQARADTEATTAQEYHRLATNAVRDIIGTGRVAVELI</sequence>
<gene>
    <name evidence="1" type="ORF">NSU_3114</name>
</gene>
<accession>G6EFJ3</accession>
<reference evidence="1 2" key="1">
    <citation type="journal article" date="2012" name="J. Bacteriol.">
        <title>Genome sequence of benzo(a)pyrene-degrading bacterium Novosphingobium pentaromativorans US6-1.</title>
        <authorList>
            <person name="Luo Y.R."/>
            <person name="Kang S.G."/>
            <person name="Kim S.J."/>
            <person name="Kim M.R."/>
            <person name="Li N."/>
            <person name="Lee J.H."/>
            <person name="Kwon K.K."/>
        </authorList>
    </citation>
    <scope>NUCLEOTIDE SEQUENCE [LARGE SCALE GENOMIC DNA]</scope>
    <source>
        <strain evidence="1 2">US6-1</strain>
    </source>
</reference>
<dbReference type="EMBL" id="AGFM01000049">
    <property type="protein sequence ID" value="EHJ59941.1"/>
    <property type="molecule type" value="Genomic_DNA"/>
</dbReference>
<organism evidence="1 2">
    <name type="scientific">Novosphingobium pentaromativorans US6-1</name>
    <dbReference type="NCBI Taxonomy" id="1088721"/>
    <lineage>
        <taxon>Bacteria</taxon>
        <taxon>Pseudomonadati</taxon>
        <taxon>Pseudomonadota</taxon>
        <taxon>Alphaproteobacteria</taxon>
        <taxon>Sphingomonadales</taxon>
        <taxon>Sphingomonadaceae</taxon>
        <taxon>Novosphingobium</taxon>
    </lineage>
</organism>
<dbReference type="eggNOG" id="ENOG5032SDV">
    <property type="taxonomic scope" value="Bacteria"/>
</dbReference>
<name>G6EFJ3_9SPHN</name>
<dbReference type="Pfam" id="PF05926">
    <property type="entry name" value="Phage_GPL"/>
    <property type="match status" value="1"/>
</dbReference>